<accession>A0ABC8VJ79</accession>
<reference evidence="3" key="1">
    <citation type="submission" date="2024-06" db="EMBL/GenBank/DDBJ databases">
        <authorList>
            <person name="Ryan C."/>
        </authorList>
    </citation>
    <scope>NUCLEOTIDE SEQUENCE [LARGE SCALE GENOMIC DNA]</scope>
</reference>
<dbReference type="Gene3D" id="3.80.10.10">
    <property type="entry name" value="Ribonuclease Inhibitor"/>
    <property type="match status" value="2"/>
</dbReference>
<sequence>MEDLPVLLLAEIIKRIPSTSDLNSLALVSKRLYAVEAEHRDAIFISYGLSPPTSAMASLCSRFPNLSKVHISYYGWTLDHGAQLDNQGLNVLSSGCPLLTDLTLIHCSNIDDSGLAYIACCKKLKTLRLHTLPAISSSGLLSVSVGCKSLSTLYLNSCENIGGTQRQMQWGPWAVSTTSYDQFFHLGEGQGDEVEAEEEEVDEPTATGGMEWLEYLGRAGSLEELVLVFCKGISQYDLLKFGPGWMRLQRFEFEGKRSYDMIEPRDPSYVPHHQYKYGFSCESLKSLRLAHIVTEPEIGLRFLLGKCRGLERLCLHFVIGISDRDMIMLSQSCRNLRSIKLVLMPLFCRATFSTPLTDDSLKALALGCPKLEEVDLAFAGCDPCYQTEIGFKRKGLVKLIKSCPIRILVLTSANFFDNKGVKVLASAEFLETLELMRCQAITDGGMHYIARAPRLVNLTLRELNHVTDGGVAKVVHAKKLESLTVEGCPRISAQTVEGAARSAHYSVDPPSVCDLQRY</sequence>
<dbReference type="InterPro" id="IPR001611">
    <property type="entry name" value="Leu-rich_rpt"/>
</dbReference>
<dbReference type="PANTHER" id="PTHR13318:SF182">
    <property type="entry name" value="F-BOX_LRR-REPEAT PROTEIN 14"/>
    <property type="match status" value="1"/>
</dbReference>
<dbReference type="Pfam" id="PF13516">
    <property type="entry name" value="LRR_6"/>
    <property type="match status" value="1"/>
</dbReference>
<organism evidence="2 3">
    <name type="scientific">Urochloa decumbens</name>
    <dbReference type="NCBI Taxonomy" id="240449"/>
    <lineage>
        <taxon>Eukaryota</taxon>
        <taxon>Viridiplantae</taxon>
        <taxon>Streptophyta</taxon>
        <taxon>Embryophyta</taxon>
        <taxon>Tracheophyta</taxon>
        <taxon>Spermatophyta</taxon>
        <taxon>Magnoliopsida</taxon>
        <taxon>Liliopsida</taxon>
        <taxon>Poales</taxon>
        <taxon>Poaceae</taxon>
        <taxon>PACMAD clade</taxon>
        <taxon>Panicoideae</taxon>
        <taxon>Panicodae</taxon>
        <taxon>Paniceae</taxon>
        <taxon>Melinidinae</taxon>
        <taxon>Urochloa</taxon>
    </lineage>
</organism>
<evidence type="ECO:0000313" key="3">
    <source>
        <dbReference type="Proteomes" id="UP001497457"/>
    </source>
</evidence>
<dbReference type="EMBL" id="OZ075120">
    <property type="protein sequence ID" value="CAL4891959.1"/>
    <property type="molecule type" value="Genomic_DNA"/>
</dbReference>
<dbReference type="InterPro" id="IPR006553">
    <property type="entry name" value="Leu-rich_rpt_Cys-con_subtyp"/>
</dbReference>
<dbReference type="FunFam" id="3.80.10.10:FF:000690">
    <property type="entry name" value="F-box/LRR-repeat protein 14"/>
    <property type="match status" value="1"/>
</dbReference>
<evidence type="ECO:0000313" key="2">
    <source>
        <dbReference type="EMBL" id="CAL4891959.1"/>
    </source>
</evidence>
<dbReference type="PANTHER" id="PTHR13318">
    <property type="entry name" value="PARTNER OF PAIRED, ISOFORM B-RELATED"/>
    <property type="match status" value="1"/>
</dbReference>
<name>A0ABC8VJ79_9POAL</name>
<reference evidence="2 3" key="2">
    <citation type="submission" date="2024-10" db="EMBL/GenBank/DDBJ databases">
        <authorList>
            <person name="Ryan C."/>
        </authorList>
    </citation>
    <scope>NUCLEOTIDE SEQUENCE [LARGE SCALE GENOMIC DNA]</scope>
</reference>
<keyword evidence="3" id="KW-1185">Reference proteome</keyword>
<dbReference type="PROSITE" id="PS50181">
    <property type="entry name" value="FBOX"/>
    <property type="match status" value="1"/>
</dbReference>
<dbReference type="FunFam" id="1.20.1280.50:FF:000023">
    <property type="entry name" value="F-box/LRR-repeat protein 4"/>
    <property type="match status" value="1"/>
</dbReference>
<dbReference type="InterPro" id="IPR032675">
    <property type="entry name" value="LRR_dom_sf"/>
</dbReference>
<dbReference type="Proteomes" id="UP001497457">
    <property type="component" value="Chromosome 10rd"/>
</dbReference>
<dbReference type="SMART" id="SM00367">
    <property type="entry name" value="LRR_CC"/>
    <property type="match status" value="6"/>
</dbReference>
<evidence type="ECO:0000259" key="1">
    <source>
        <dbReference type="PROSITE" id="PS50181"/>
    </source>
</evidence>
<dbReference type="SUPFAM" id="SSF52047">
    <property type="entry name" value="RNI-like"/>
    <property type="match status" value="1"/>
</dbReference>
<dbReference type="AlphaFoldDB" id="A0ABC8VJ79"/>
<proteinExistence type="predicted"/>
<feature type="domain" description="F-box" evidence="1">
    <location>
        <begin position="1"/>
        <end position="47"/>
    </location>
</feature>
<protein>
    <recommendedName>
        <fullName evidence="1">F-box domain-containing protein</fullName>
    </recommendedName>
</protein>
<dbReference type="InterPro" id="IPR001810">
    <property type="entry name" value="F-box_dom"/>
</dbReference>
<dbReference type="Gene3D" id="1.20.1280.50">
    <property type="match status" value="1"/>
</dbReference>
<gene>
    <name evidence="2" type="ORF">URODEC1_LOCUS4052</name>
</gene>